<evidence type="ECO:0000313" key="3">
    <source>
        <dbReference type="Proteomes" id="UP000315217"/>
    </source>
</evidence>
<dbReference type="Proteomes" id="UP000315217">
    <property type="component" value="Unassembled WGS sequence"/>
</dbReference>
<dbReference type="Pfam" id="PF14333">
    <property type="entry name" value="DUF4389"/>
    <property type="match status" value="2"/>
</dbReference>
<keyword evidence="1" id="KW-0812">Transmembrane</keyword>
<reference evidence="2 3" key="1">
    <citation type="journal article" date="2019" name="Nat. Microbiol.">
        <title>Mediterranean grassland soil C-N compound turnover is dependent on rainfall and depth, and is mediated by genomically divergent microorganisms.</title>
        <authorList>
            <person name="Diamond S."/>
            <person name="Andeer P.F."/>
            <person name="Li Z."/>
            <person name="Crits-Christoph A."/>
            <person name="Burstein D."/>
            <person name="Anantharaman K."/>
            <person name="Lane K.R."/>
            <person name="Thomas B.C."/>
            <person name="Pan C."/>
            <person name="Northen T.R."/>
            <person name="Banfield J.F."/>
        </authorList>
    </citation>
    <scope>NUCLEOTIDE SEQUENCE [LARGE SCALE GENOMIC DNA]</scope>
    <source>
        <strain evidence="2">NP_1</strain>
    </source>
</reference>
<accession>A0A537LLY0</accession>
<keyword evidence="1" id="KW-1133">Transmembrane helix</keyword>
<feature type="transmembrane region" description="Helical" evidence="1">
    <location>
        <begin position="120"/>
        <end position="148"/>
    </location>
</feature>
<feature type="transmembrane region" description="Helical" evidence="1">
    <location>
        <begin position="33"/>
        <end position="55"/>
    </location>
</feature>
<keyword evidence="1" id="KW-0472">Membrane</keyword>
<gene>
    <name evidence="2" type="ORF">E6G98_10765</name>
</gene>
<dbReference type="AlphaFoldDB" id="A0A537LLY0"/>
<organism evidence="2 3">
    <name type="scientific">Candidatus Segetimicrobium genomatis</name>
    <dbReference type="NCBI Taxonomy" id="2569760"/>
    <lineage>
        <taxon>Bacteria</taxon>
        <taxon>Bacillati</taxon>
        <taxon>Candidatus Sysuimicrobiota</taxon>
        <taxon>Candidatus Sysuimicrobiia</taxon>
        <taxon>Candidatus Sysuimicrobiales</taxon>
        <taxon>Candidatus Segetimicrobiaceae</taxon>
        <taxon>Candidatus Segetimicrobium</taxon>
    </lineage>
</organism>
<evidence type="ECO:0000313" key="2">
    <source>
        <dbReference type="EMBL" id="TMJ09028.1"/>
    </source>
</evidence>
<dbReference type="EMBL" id="VBAI01000169">
    <property type="protein sequence ID" value="TMJ09028.1"/>
    <property type="molecule type" value="Genomic_DNA"/>
</dbReference>
<protein>
    <submittedName>
        <fullName evidence="2">DUF4389 domain-containing protein</fullName>
    </submittedName>
</protein>
<comment type="caution">
    <text evidence="2">The sequence shown here is derived from an EMBL/GenBank/DDBJ whole genome shotgun (WGS) entry which is preliminary data.</text>
</comment>
<proteinExistence type="predicted"/>
<name>A0A537LLY0_9BACT</name>
<evidence type="ECO:0000256" key="1">
    <source>
        <dbReference type="SAM" id="Phobius"/>
    </source>
</evidence>
<dbReference type="InterPro" id="IPR025498">
    <property type="entry name" value="DUF4389"/>
</dbReference>
<feature type="non-terminal residue" evidence="2">
    <location>
        <position position="1"/>
    </location>
</feature>
<sequence>EAGAYPLRFDVQYPGKLSRRLIFVKWLLAAPHYLIINTFGNLQFACSLIAFFWILATERYPRGLFDLWVNTTRWGVQVGAYTGLMRDEYPPFGWDRGAYPITYDVEYPGKLSRWLLFVKWLLLVPHYVILVFLWPAAAAVWIVAWFAILFTEQFPRGMFDFLVGVARWTYRVLAYFSLLRDEYPPFSLT</sequence>